<feature type="region of interest" description="Disordered" evidence="12">
    <location>
        <begin position="1"/>
        <end position="30"/>
    </location>
</feature>
<keyword evidence="11" id="KW-0472">Membrane</keyword>
<dbReference type="RefSeq" id="XP_018995048.1">
    <property type="nucleotide sequence ID" value="XM_019136379.1"/>
</dbReference>
<evidence type="ECO:0000313" key="14">
    <source>
        <dbReference type="Proteomes" id="UP000094065"/>
    </source>
</evidence>
<dbReference type="OrthoDB" id="5598305at2759"/>
<dbReference type="STRING" id="1295533.A0A1E3HVY8"/>
<evidence type="ECO:0000256" key="6">
    <source>
        <dbReference type="ARBA" id="ARBA00022792"/>
    </source>
</evidence>
<comment type="subcellular location">
    <subcellularLocation>
        <location evidence="1">Mitochondrion inner membrane</location>
        <topology evidence="1">Single-pass membrane protein</topology>
    </subcellularLocation>
</comment>
<name>A0A1E3HVY8_9TREE</name>
<dbReference type="GO" id="GO:0015031">
    <property type="term" value="P:protein transport"/>
    <property type="evidence" value="ECO:0007669"/>
    <property type="project" value="UniProtKB-KW"/>
</dbReference>
<gene>
    <name evidence="13" type="ORF">L202_02717</name>
</gene>
<evidence type="ECO:0000256" key="1">
    <source>
        <dbReference type="ARBA" id="ARBA00004434"/>
    </source>
</evidence>
<dbReference type="Pfam" id="PF11711">
    <property type="entry name" value="Tim54"/>
    <property type="match status" value="1"/>
</dbReference>
<dbReference type="Proteomes" id="UP000094065">
    <property type="component" value="Unassembled WGS sequence"/>
</dbReference>
<evidence type="ECO:0000256" key="3">
    <source>
        <dbReference type="ARBA" id="ARBA00020796"/>
    </source>
</evidence>
<evidence type="ECO:0000256" key="11">
    <source>
        <dbReference type="ARBA" id="ARBA00023136"/>
    </source>
</evidence>
<keyword evidence="5" id="KW-0812">Transmembrane</keyword>
<dbReference type="InterPro" id="IPR021056">
    <property type="entry name" value="Mt_import_IM_translocase_Tim54"/>
</dbReference>
<evidence type="ECO:0000256" key="9">
    <source>
        <dbReference type="ARBA" id="ARBA00023010"/>
    </source>
</evidence>
<comment type="caution">
    <text evidence="13">The sequence shown here is derived from an EMBL/GenBank/DDBJ whole genome shotgun (WGS) entry which is preliminary data.</text>
</comment>
<evidence type="ECO:0000256" key="10">
    <source>
        <dbReference type="ARBA" id="ARBA00023128"/>
    </source>
</evidence>
<protein>
    <recommendedName>
        <fullName evidence="3">Mitochondrial import inner membrane translocase subunit TIM54</fullName>
    </recommendedName>
</protein>
<feature type="compositionally biased region" description="Pro residues" evidence="12">
    <location>
        <begin position="1"/>
        <end position="29"/>
    </location>
</feature>
<sequence>MSTPPPPTPAPTPPKPPVPPPKPPVPPAAPAELTGFRSALAHTGIPHSVLTYSPRLPSRNWLIFWSLSISVTSLYIYDRRECKKIKEETVKRVEKYGQEPLPGGSLGEPRRVKVWGGKWGGDEDTDRANRYFRKYVKPYLVAAGIDYDIPANPLHGSIARQLHASILALRRTSLSLDAPAPTLSLPGYNASPLQKLQREVEGGVVIVGRASLKEYLEGLRRGWEGGVDKWEWEQQVREQLAKDDLALFGPEDAAPAPAATQNIPAHWHVPPIPLPPSPPICLLPFTNHLGFFQLPNMIYDFFTERHKIQAGADAAISLIEGGVRDMTREDAEHWEESSEGYYNKMARTTKDRMQKARDDYYGELTKRIQDARAYEMGEREMTDEEKKANKVTKIADLKEERVKRELRWMGNEEGWDIVKPDTPATWRDNWEGWLKVYDLPADVKENGL</sequence>
<evidence type="ECO:0000256" key="8">
    <source>
        <dbReference type="ARBA" id="ARBA00022989"/>
    </source>
</evidence>
<evidence type="ECO:0000256" key="2">
    <source>
        <dbReference type="ARBA" id="ARBA00006355"/>
    </source>
</evidence>
<dbReference type="GeneID" id="30154026"/>
<keyword evidence="14" id="KW-1185">Reference proteome</keyword>
<evidence type="ECO:0000256" key="4">
    <source>
        <dbReference type="ARBA" id="ARBA00022448"/>
    </source>
</evidence>
<keyword evidence="9" id="KW-0811">Translocation</keyword>
<keyword evidence="8" id="KW-1133">Transmembrane helix</keyword>
<keyword evidence="6" id="KW-0999">Mitochondrion inner membrane</keyword>
<keyword evidence="10" id="KW-0496">Mitochondrion</keyword>
<evidence type="ECO:0000256" key="7">
    <source>
        <dbReference type="ARBA" id="ARBA00022927"/>
    </source>
</evidence>
<keyword evidence="4" id="KW-0813">Transport</keyword>
<dbReference type="EMBL" id="AWGJ01000004">
    <property type="protein sequence ID" value="ODN80482.1"/>
    <property type="molecule type" value="Genomic_DNA"/>
</dbReference>
<dbReference type="GO" id="GO:0005743">
    <property type="term" value="C:mitochondrial inner membrane"/>
    <property type="evidence" value="ECO:0007669"/>
    <property type="project" value="UniProtKB-SubCell"/>
</dbReference>
<evidence type="ECO:0000256" key="12">
    <source>
        <dbReference type="SAM" id="MobiDB-lite"/>
    </source>
</evidence>
<keyword evidence="7" id="KW-0653">Protein transport</keyword>
<comment type="similarity">
    <text evidence="2">Belongs to the TIM54 family.</text>
</comment>
<organism evidence="13 14">
    <name type="scientific">Cryptococcus amylolentus CBS 6039</name>
    <dbReference type="NCBI Taxonomy" id="1295533"/>
    <lineage>
        <taxon>Eukaryota</taxon>
        <taxon>Fungi</taxon>
        <taxon>Dikarya</taxon>
        <taxon>Basidiomycota</taxon>
        <taxon>Agaricomycotina</taxon>
        <taxon>Tremellomycetes</taxon>
        <taxon>Tremellales</taxon>
        <taxon>Cryptococcaceae</taxon>
        <taxon>Cryptococcus</taxon>
    </lineage>
</organism>
<proteinExistence type="inferred from homology"/>
<accession>A0A1E3HVY8</accession>
<evidence type="ECO:0000256" key="5">
    <source>
        <dbReference type="ARBA" id="ARBA00022692"/>
    </source>
</evidence>
<dbReference type="AlphaFoldDB" id="A0A1E3HVY8"/>
<reference evidence="13 14" key="1">
    <citation type="submission" date="2016-06" db="EMBL/GenBank/DDBJ databases">
        <title>Evolution of pathogenesis and genome organization in the Tremellales.</title>
        <authorList>
            <person name="Cuomo C."/>
            <person name="Litvintseva A."/>
            <person name="Heitman J."/>
            <person name="Chen Y."/>
            <person name="Sun S."/>
            <person name="Springer D."/>
            <person name="Dromer F."/>
            <person name="Young S."/>
            <person name="Zeng Q."/>
            <person name="Chapman S."/>
            <person name="Gujja S."/>
            <person name="Saif S."/>
            <person name="Birren B."/>
        </authorList>
    </citation>
    <scope>NUCLEOTIDE SEQUENCE [LARGE SCALE GENOMIC DNA]</scope>
    <source>
        <strain evidence="13 14">CBS 6039</strain>
    </source>
</reference>
<evidence type="ECO:0000313" key="13">
    <source>
        <dbReference type="EMBL" id="ODN80482.1"/>
    </source>
</evidence>